<protein>
    <submittedName>
        <fullName evidence="2">Uncharacterized protein</fullName>
    </submittedName>
</protein>
<dbReference type="EMBL" id="DXFW01000040">
    <property type="protein sequence ID" value="HIX06789.1"/>
    <property type="molecule type" value="Genomic_DNA"/>
</dbReference>
<reference evidence="2" key="2">
    <citation type="submission" date="2021-04" db="EMBL/GenBank/DDBJ databases">
        <authorList>
            <person name="Gilroy R."/>
        </authorList>
    </citation>
    <scope>NUCLEOTIDE SEQUENCE</scope>
    <source>
        <strain evidence="2">2239</strain>
    </source>
</reference>
<sequence length="108" mass="11603">MGFIRRFLSIGLGLAAGAFAVKLLRDYNNDGHIEGDYVEVPLTEEDDTAPAGEEEPYHAAQKPDRGPNPNPVDLGAAEKPLTEDGKLDATRIACAEDFGDWDDLGCQG</sequence>
<evidence type="ECO:0000313" key="3">
    <source>
        <dbReference type="Proteomes" id="UP000824193"/>
    </source>
</evidence>
<name>A0A9D2AEJ3_9FIRM</name>
<accession>A0A9D2AEJ3</accession>
<dbReference type="AlphaFoldDB" id="A0A9D2AEJ3"/>
<feature type="compositionally biased region" description="Basic and acidic residues" evidence="1">
    <location>
        <begin position="55"/>
        <end position="65"/>
    </location>
</feature>
<reference evidence="2" key="1">
    <citation type="journal article" date="2021" name="PeerJ">
        <title>Extensive microbial diversity within the chicken gut microbiome revealed by metagenomics and culture.</title>
        <authorList>
            <person name="Gilroy R."/>
            <person name="Ravi A."/>
            <person name="Getino M."/>
            <person name="Pursley I."/>
            <person name="Horton D.L."/>
            <person name="Alikhan N.F."/>
            <person name="Baker D."/>
            <person name="Gharbi K."/>
            <person name="Hall N."/>
            <person name="Watson M."/>
            <person name="Adriaenssens E.M."/>
            <person name="Foster-Nyarko E."/>
            <person name="Jarju S."/>
            <person name="Secka A."/>
            <person name="Antonio M."/>
            <person name="Oren A."/>
            <person name="Chaudhuri R.R."/>
            <person name="La Ragione R."/>
            <person name="Hildebrand F."/>
            <person name="Pallen M.J."/>
        </authorList>
    </citation>
    <scope>NUCLEOTIDE SEQUENCE</scope>
    <source>
        <strain evidence="2">2239</strain>
    </source>
</reference>
<dbReference type="Proteomes" id="UP000824193">
    <property type="component" value="Unassembled WGS sequence"/>
</dbReference>
<organism evidence="2 3">
    <name type="scientific">Candidatus Allofournierella pullicola</name>
    <dbReference type="NCBI Taxonomy" id="2838596"/>
    <lineage>
        <taxon>Bacteria</taxon>
        <taxon>Bacillati</taxon>
        <taxon>Bacillota</taxon>
        <taxon>Clostridia</taxon>
        <taxon>Eubacteriales</taxon>
        <taxon>Oscillospiraceae</taxon>
        <taxon>Allofournierella</taxon>
    </lineage>
</organism>
<comment type="caution">
    <text evidence="2">The sequence shown here is derived from an EMBL/GenBank/DDBJ whole genome shotgun (WGS) entry which is preliminary data.</text>
</comment>
<proteinExistence type="predicted"/>
<feature type="compositionally biased region" description="Acidic residues" evidence="1">
    <location>
        <begin position="42"/>
        <end position="54"/>
    </location>
</feature>
<evidence type="ECO:0000256" key="1">
    <source>
        <dbReference type="SAM" id="MobiDB-lite"/>
    </source>
</evidence>
<evidence type="ECO:0000313" key="2">
    <source>
        <dbReference type="EMBL" id="HIX06789.1"/>
    </source>
</evidence>
<gene>
    <name evidence="2" type="ORF">H9865_11945</name>
</gene>
<feature type="region of interest" description="Disordered" evidence="1">
    <location>
        <begin position="38"/>
        <end position="86"/>
    </location>
</feature>